<evidence type="ECO:0000313" key="2">
    <source>
        <dbReference type="Proteomes" id="UP001230649"/>
    </source>
</evidence>
<proteinExistence type="predicted"/>
<dbReference type="Proteomes" id="UP001230649">
    <property type="component" value="Unassembled WGS sequence"/>
</dbReference>
<comment type="caution">
    <text evidence="1">The sequence shown here is derived from an EMBL/GenBank/DDBJ whole genome shotgun (WGS) entry which is preliminary data.</text>
</comment>
<dbReference type="EMBL" id="JASBWS010000022">
    <property type="protein sequence ID" value="KAJ9110731.1"/>
    <property type="molecule type" value="Genomic_DNA"/>
</dbReference>
<evidence type="ECO:0000313" key="1">
    <source>
        <dbReference type="EMBL" id="KAJ9110731.1"/>
    </source>
</evidence>
<reference evidence="1" key="1">
    <citation type="submission" date="2023-04" db="EMBL/GenBank/DDBJ databases">
        <title>Draft Genome sequencing of Naganishia species isolated from polar environments using Oxford Nanopore Technology.</title>
        <authorList>
            <person name="Leo P."/>
            <person name="Venkateswaran K."/>
        </authorList>
    </citation>
    <scope>NUCLEOTIDE SEQUENCE</scope>
    <source>
        <strain evidence="1">MNA-CCFEE 5262</strain>
    </source>
</reference>
<protein>
    <submittedName>
        <fullName evidence="1">Uncharacterized protein</fullName>
    </submittedName>
</protein>
<organism evidence="1 2">
    <name type="scientific">Naganishia adeliensis</name>
    <dbReference type="NCBI Taxonomy" id="92952"/>
    <lineage>
        <taxon>Eukaryota</taxon>
        <taxon>Fungi</taxon>
        <taxon>Dikarya</taxon>
        <taxon>Basidiomycota</taxon>
        <taxon>Agaricomycotina</taxon>
        <taxon>Tremellomycetes</taxon>
        <taxon>Filobasidiales</taxon>
        <taxon>Filobasidiaceae</taxon>
        <taxon>Naganishia</taxon>
    </lineage>
</organism>
<keyword evidence="2" id="KW-1185">Reference proteome</keyword>
<name>A0ACC2WI27_9TREE</name>
<sequence length="506" mass="55219">MCITFWYTPAASAPPPSSTSNLAGAAQRASQTSPYAFILLSNRDLELGRPALDAAFHDFEQITVQPFGKSKARPTDTVPPSASSTDPHDAAAKSKVTGRTIISGRDAADPVGGTWLGMGTYHPGTPQAHARIGVLTNIHDDSPVPKGTRTRGALIKDWLKSAPLGQEEREEELEEQTRRYLDGLKDDAVKLAGFNLLLFDVRMDGDSTPDSRIVRHVSALQLTNRYRPTKSNTSYESSSIPAQQSSITTGTTTRTLPISSNPSHETTSPLGTFQAAITELKPTALEMGGMSNSLLEEPFVKVHEGVADFEKIVASDFGRAGEWDEAREQGLLDELFGLMHESHPVATFQDLEKSICVPLCTIPLPGMSGTSHPRTAECGPDDTCWRNHSCAELHHAHVNSHTMLSTPIVTPEGSPRRPGSKALPSSEELGRERDRSRSPTTGPAPAQHTTVTHLHGQRPYGTRLTTIILVRWTGEVTYVERDVWWMDEMGCVHKGGTEERRFTFSL</sequence>
<accession>A0ACC2WI27</accession>
<gene>
    <name evidence="1" type="ORF">QFC20_002772</name>
</gene>